<dbReference type="Pfam" id="PF01112">
    <property type="entry name" value="Asparaginase_2"/>
    <property type="match status" value="1"/>
</dbReference>
<name>A0A1A0H550_9ASCO</name>
<dbReference type="GO" id="GO:0005737">
    <property type="term" value="C:cytoplasm"/>
    <property type="evidence" value="ECO:0007669"/>
    <property type="project" value="TreeGrafter"/>
</dbReference>
<dbReference type="SUPFAM" id="SSF56235">
    <property type="entry name" value="N-terminal nucleophile aminohydrolases (Ntn hydrolases)"/>
    <property type="match status" value="1"/>
</dbReference>
<reference evidence="3 4" key="1">
    <citation type="submission" date="2016-05" db="EMBL/GenBank/DDBJ databases">
        <title>Comparative genomics of biotechnologically important yeasts.</title>
        <authorList>
            <consortium name="DOE Joint Genome Institute"/>
            <person name="Riley R."/>
            <person name="Haridas S."/>
            <person name="Wolfe K.H."/>
            <person name="Lopes M.R."/>
            <person name="Hittinger C.T."/>
            <person name="Goker M."/>
            <person name="Salamov A."/>
            <person name="Wisecaver J."/>
            <person name="Long T.M."/>
            <person name="Aerts A.L."/>
            <person name="Barry K."/>
            <person name="Choi C."/>
            <person name="Clum A."/>
            <person name="Coughlan A.Y."/>
            <person name="Deshpande S."/>
            <person name="Douglass A.P."/>
            <person name="Hanson S.J."/>
            <person name="Klenk H.-P."/>
            <person name="LaButti K."/>
            <person name="Lapidus A."/>
            <person name="Lindquist E."/>
            <person name="Lipzen A."/>
            <person name="Meier-kolthoff J.P."/>
            <person name="Ohm R.A."/>
            <person name="Otillar R.P."/>
            <person name="Pangilinan J."/>
            <person name="Peng Y."/>
            <person name="Rokas A."/>
            <person name="Rosa C.A."/>
            <person name="Scheuner C."/>
            <person name="Sibirny A.A."/>
            <person name="Slot J.C."/>
            <person name="Stielow J.B."/>
            <person name="Sun H."/>
            <person name="Kurtzman C.P."/>
            <person name="Blackwell M."/>
            <person name="Grigoriev I.V."/>
            <person name="Jeffries T.W."/>
        </authorList>
    </citation>
    <scope>NUCLEOTIDE SEQUENCE [LARGE SCALE GENOMIC DNA]</scope>
    <source>
        <strain evidence="3 4">NRRL YB-4993</strain>
    </source>
</reference>
<dbReference type="InterPro" id="IPR029055">
    <property type="entry name" value="Ntn_hydrolases_N"/>
</dbReference>
<dbReference type="PANTHER" id="PTHR10188">
    <property type="entry name" value="L-ASPARAGINASE"/>
    <property type="match status" value="1"/>
</dbReference>
<dbReference type="RefSeq" id="XP_018709736.1">
    <property type="nucleotide sequence ID" value="XM_018858077.1"/>
</dbReference>
<evidence type="ECO:0000313" key="3">
    <source>
        <dbReference type="EMBL" id="OBA19204.1"/>
    </source>
</evidence>
<dbReference type="Proteomes" id="UP000092555">
    <property type="component" value="Unassembled WGS sequence"/>
</dbReference>
<dbReference type="OrthoDB" id="77601at2759"/>
<evidence type="ECO:0000256" key="2">
    <source>
        <dbReference type="PIRSR" id="PIRSR600246-3"/>
    </source>
</evidence>
<evidence type="ECO:0000313" key="4">
    <source>
        <dbReference type="Proteomes" id="UP000092555"/>
    </source>
</evidence>
<feature type="site" description="Cleavage; by autolysis" evidence="2">
    <location>
        <begin position="168"/>
        <end position="169"/>
    </location>
</feature>
<dbReference type="PANTHER" id="PTHR10188:SF8">
    <property type="entry name" value="THREONINE ASPARTASE 1"/>
    <property type="match status" value="1"/>
</dbReference>
<gene>
    <name evidence="3" type="ORF">METBIDRAFT_46783</name>
</gene>
<protein>
    <submittedName>
        <fullName evidence="3">N-terminal nucleophile aminohydrolase</fullName>
    </submittedName>
</protein>
<evidence type="ECO:0000256" key="1">
    <source>
        <dbReference type="PIRSR" id="PIRSR600246-1"/>
    </source>
</evidence>
<dbReference type="GO" id="GO:0051604">
    <property type="term" value="P:protein maturation"/>
    <property type="evidence" value="ECO:0007669"/>
    <property type="project" value="TreeGrafter"/>
</dbReference>
<keyword evidence="3" id="KW-0378">Hydrolase</keyword>
<dbReference type="GO" id="GO:0004298">
    <property type="term" value="F:threonine-type endopeptidase activity"/>
    <property type="evidence" value="ECO:0007669"/>
    <property type="project" value="TreeGrafter"/>
</dbReference>
<dbReference type="STRING" id="869754.A0A1A0H550"/>
<dbReference type="InterPro" id="IPR000246">
    <property type="entry name" value="Peptidase_T2"/>
</dbReference>
<dbReference type="AlphaFoldDB" id="A0A1A0H550"/>
<accession>A0A1A0H550</accession>
<sequence length="342" mass="37594">MDTILVLHIGAGKHSIQQTRNYKKILRSAICASDLIQASRVVERSALTNTGFGSSVDRTCTATSDACLIEVSDGRIVNSLALLNIHDDAFPTTCVDKIARQLKQEYAAGSVDRCFGLSKPTILDYKTYKEYLDLSKRKKLKFYKRRKGNPEKSLPTTEQTFVLPGIEDTVGFIEIANSPKRTTRIASSSGGNFYRLPGRVSCAGTLGSGIGYSRYKDVEVSCMCSGNGDDIIAMNLAGYLSENMAGTLGDSNEWPELGPLLESHILRKSQLVVKTAVNASVEEITYIGVVMVVRSPDATRLVFCHSTESLYFAFRLRGKSELVLSRKDRPVGEFLSGEYKLD</sequence>
<dbReference type="GeneID" id="30031053"/>
<organism evidence="3 4">
    <name type="scientific">Metschnikowia bicuspidata var. bicuspidata NRRL YB-4993</name>
    <dbReference type="NCBI Taxonomy" id="869754"/>
    <lineage>
        <taxon>Eukaryota</taxon>
        <taxon>Fungi</taxon>
        <taxon>Dikarya</taxon>
        <taxon>Ascomycota</taxon>
        <taxon>Saccharomycotina</taxon>
        <taxon>Pichiomycetes</taxon>
        <taxon>Metschnikowiaceae</taxon>
        <taxon>Metschnikowia</taxon>
    </lineage>
</organism>
<feature type="active site" description="Nucleophile" evidence="1">
    <location>
        <position position="169"/>
    </location>
</feature>
<keyword evidence="4" id="KW-1185">Reference proteome</keyword>
<dbReference type="Gene3D" id="3.60.20.30">
    <property type="entry name" value="(Glycosyl)asparaginase"/>
    <property type="match status" value="1"/>
</dbReference>
<proteinExistence type="predicted"/>
<comment type="caution">
    <text evidence="3">The sequence shown here is derived from an EMBL/GenBank/DDBJ whole genome shotgun (WGS) entry which is preliminary data.</text>
</comment>
<dbReference type="EMBL" id="LXTC01000007">
    <property type="protein sequence ID" value="OBA19204.1"/>
    <property type="molecule type" value="Genomic_DNA"/>
</dbReference>